<gene>
    <name evidence="1" type="ORF">CLV42_11656</name>
</gene>
<accession>A0A2P8FQR5</accession>
<comment type="caution">
    <text evidence="1">The sequence shown here is derived from an EMBL/GenBank/DDBJ whole genome shotgun (WGS) entry which is preliminary data.</text>
</comment>
<protein>
    <submittedName>
        <fullName evidence="1">Uncharacterized protein</fullName>
    </submittedName>
</protein>
<name>A0A2P8FQR5_9BACT</name>
<dbReference type="Pfam" id="PF19781">
    <property type="entry name" value="DUF6266"/>
    <property type="match status" value="1"/>
</dbReference>
<dbReference type="Proteomes" id="UP000240978">
    <property type="component" value="Unassembled WGS sequence"/>
</dbReference>
<dbReference type="RefSeq" id="WP_106605155.1">
    <property type="nucleotide sequence ID" value="NZ_PYGK01000016.1"/>
</dbReference>
<evidence type="ECO:0000313" key="1">
    <source>
        <dbReference type="EMBL" id="PSL24070.1"/>
    </source>
</evidence>
<proteinExistence type="predicted"/>
<dbReference type="InterPro" id="IPR046233">
    <property type="entry name" value="DUF6266"/>
</dbReference>
<dbReference type="OrthoDB" id="821958at2"/>
<keyword evidence="2" id="KW-1185">Reference proteome</keyword>
<organism evidence="1 2">
    <name type="scientific">Chitinophaga ginsengisoli</name>
    <dbReference type="NCBI Taxonomy" id="363837"/>
    <lineage>
        <taxon>Bacteria</taxon>
        <taxon>Pseudomonadati</taxon>
        <taxon>Bacteroidota</taxon>
        <taxon>Chitinophagia</taxon>
        <taxon>Chitinophagales</taxon>
        <taxon>Chitinophagaceae</taxon>
        <taxon>Chitinophaga</taxon>
    </lineage>
</organism>
<evidence type="ECO:0000313" key="2">
    <source>
        <dbReference type="Proteomes" id="UP000240978"/>
    </source>
</evidence>
<sequence length="213" mass="23387">MGKYLKGILGPFSGLVGTVVGASWKGISVMRSRSVKSNRPATENQMKQRTAFALMTEFLNPIRDLINVGFQTYQKGLTPYNAAFKINLEKGITGVYPALTINYPQIVIGKGRLLAPPEFATATTTAARLDFTWVNNAGTDSTNGTDLLTILLYNPLKQSHVQAVGVATRSSQTYNMTVPAQWSTDTVHVWVLFVSFDGKINSESRYLGDMEIQ</sequence>
<dbReference type="EMBL" id="PYGK01000016">
    <property type="protein sequence ID" value="PSL24070.1"/>
    <property type="molecule type" value="Genomic_DNA"/>
</dbReference>
<reference evidence="1 2" key="1">
    <citation type="submission" date="2018-03" db="EMBL/GenBank/DDBJ databases">
        <title>Genomic Encyclopedia of Archaeal and Bacterial Type Strains, Phase II (KMG-II): from individual species to whole genera.</title>
        <authorList>
            <person name="Goeker M."/>
        </authorList>
    </citation>
    <scope>NUCLEOTIDE SEQUENCE [LARGE SCALE GENOMIC DNA]</scope>
    <source>
        <strain evidence="1 2">DSM 18107</strain>
    </source>
</reference>
<dbReference type="AlphaFoldDB" id="A0A2P8FQR5"/>